<feature type="transmembrane region" description="Helical" evidence="1">
    <location>
        <begin position="42"/>
        <end position="59"/>
    </location>
</feature>
<dbReference type="Proteomes" id="UP000721442">
    <property type="component" value="Unassembled WGS sequence"/>
</dbReference>
<keyword evidence="1" id="KW-1133">Transmembrane helix</keyword>
<feature type="transmembrane region" description="Helical" evidence="1">
    <location>
        <begin position="169"/>
        <end position="189"/>
    </location>
</feature>
<reference evidence="2" key="1">
    <citation type="submission" date="2020-10" db="EMBL/GenBank/DDBJ databases">
        <authorList>
            <person name="Gilroy R."/>
        </authorList>
    </citation>
    <scope>NUCLEOTIDE SEQUENCE</scope>
    <source>
        <strain evidence="2">B1-16210</strain>
    </source>
</reference>
<keyword evidence="1" id="KW-0812">Transmembrane</keyword>
<feature type="transmembrane region" description="Helical" evidence="1">
    <location>
        <begin position="96"/>
        <end position="118"/>
    </location>
</feature>
<feature type="transmembrane region" description="Helical" evidence="1">
    <location>
        <begin position="71"/>
        <end position="90"/>
    </location>
</feature>
<sequence>MEKIKQYWLFRTFTGRNLLTLAATFSVFIISTFVSGINDSSFVLLFAAFVFAAGQFLVSDAKDQGGDKISVYLFALATVCYAVFWLVITANSKEFWTWMWGALLYMFMAGVACLRTLLKNDDDVKKQSKASNVSSVFKRSIMAFAAYSIWFVLLMIFHVILEVRVLNDFAALFSIVVYIGCLVYAVLGISAATKQKPTHWGDLIVTRTLYMVGLVVLSAFVLGVIAAVSGTMWGGIHEVTMWYVYASGASLAVLWFLMGYGIKQSLIMESNVRALEMYENKQRGADYEKK</sequence>
<reference evidence="2" key="2">
    <citation type="journal article" date="2021" name="PeerJ">
        <title>Extensive microbial diversity within the chicken gut microbiome revealed by metagenomics and culture.</title>
        <authorList>
            <person name="Gilroy R."/>
            <person name="Ravi A."/>
            <person name="Getino M."/>
            <person name="Pursley I."/>
            <person name="Horton D.L."/>
            <person name="Alikhan N.F."/>
            <person name="Baker D."/>
            <person name="Gharbi K."/>
            <person name="Hall N."/>
            <person name="Watson M."/>
            <person name="Adriaenssens E.M."/>
            <person name="Foster-Nyarko E."/>
            <person name="Jarju S."/>
            <person name="Secka A."/>
            <person name="Antonio M."/>
            <person name="Oren A."/>
            <person name="Chaudhuri R.R."/>
            <person name="La Ragione R."/>
            <person name="Hildebrand F."/>
            <person name="Pallen M.J."/>
        </authorList>
    </citation>
    <scope>NUCLEOTIDE SEQUENCE</scope>
    <source>
        <strain evidence="2">B1-16210</strain>
    </source>
</reference>
<organism evidence="2 3">
    <name type="scientific">Candidatus Enterousia excrementavium</name>
    <dbReference type="NCBI Taxonomy" id="2840789"/>
    <lineage>
        <taxon>Bacteria</taxon>
        <taxon>Pseudomonadati</taxon>
        <taxon>Pseudomonadota</taxon>
        <taxon>Alphaproteobacteria</taxon>
        <taxon>Candidatus Enterousia</taxon>
    </lineage>
</organism>
<protein>
    <submittedName>
        <fullName evidence="2">Uncharacterized protein</fullName>
    </submittedName>
</protein>
<evidence type="ECO:0000256" key="1">
    <source>
        <dbReference type="SAM" id="Phobius"/>
    </source>
</evidence>
<accession>A0A940DFZ4</accession>
<evidence type="ECO:0000313" key="2">
    <source>
        <dbReference type="EMBL" id="MBO8407633.1"/>
    </source>
</evidence>
<comment type="caution">
    <text evidence="2">The sequence shown here is derived from an EMBL/GenBank/DDBJ whole genome shotgun (WGS) entry which is preliminary data.</text>
</comment>
<name>A0A940DFZ4_9PROT</name>
<keyword evidence="1" id="KW-0472">Membrane</keyword>
<evidence type="ECO:0000313" key="3">
    <source>
        <dbReference type="Proteomes" id="UP000721442"/>
    </source>
</evidence>
<dbReference type="EMBL" id="JADINE010000051">
    <property type="protein sequence ID" value="MBO8407633.1"/>
    <property type="molecule type" value="Genomic_DNA"/>
</dbReference>
<feature type="transmembrane region" description="Helical" evidence="1">
    <location>
        <begin position="209"/>
        <end position="236"/>
    </location>
</feature>
<feature type="transmembrane region" description="Helical" evidence="1">
    <location>
        <begin position="242"/>
        <end position="262"/>
    </location>
</feature>
<proteinExistence type="predicted"/>
<feature type="transmembrane region" description="Helical" evidence="1">
    <location>
        <begin position="139"/>
        <end position="157"/>
    </location>
</feature>
<feature type="transmembrane region" description="Helical" evidence="1">
    <location>
        <begin position="18"/>
        <end position="36"/>
    </location>
</feature>
<dbReference type="AlphaFoldDB" id="A0A940DFZ4"/>
<gene>
    <name evidence="2" type="ORF">IAC77_04210</name>
</gene>